<dbReference type="GO" id="GO:0006457">
    <property type="term" value="P:protein folding"/>
    <property type="evidence" value="ECO:0007669"/>
    <property type="project" value="TreeGrafter"/>
</dbReference>
<dbReference type="SUPFAM" id="SSF52833">
    <property type="entry name" value="Thioredoxin-like"/>
    <property type="match status" value="2"/>
</dbReference>
<comment type="similarity">
    <text evidence="1">Belongs to the protein disulfide isomerase family.</text>
</comment>
<dbReference type="PROSITE" id="PS51352">
    <property type="entry name" value="THIOREDOXIN_2"/>
    <property type="match status" value="1"/>
</dbReference>
<accession>A0A1D3D6Z5</accession>
<dbReference type="Proteomes" id="UP000095192">
    <property type="component" value="Unassembled WGS sequence"/>
</dbReference>
<organism evidence="4 5">
    <name type="scientific">Cyclospora cayetanensis</name>
    <dbReference type="NCBI Taxonomy" id="88456"/>
    <lineage>
        <taxon>Eukaryota</taxon>
        <taxon>Sar</taxon>
        <taxon>Alveolata</taxon>
        <taxon>Apicomplexa</taxon>
        <taxon>Conoidasida</taxon>
        <taxon>Coccidia</taxon>
        <taxon>Eucoccidiorida</taxon>
        <taxon>Eimeriorina</taxon>
        <taxon>Eimeriidae</taxon>
        <taxon>Cyclospora</taxon>
    </lineage>
</organism>
<evidence type="ECO:0000259" key="3">
    <source>
        <dbReference type="PROSITE" id="PS51352"/>
    </source>
</evidence>
<sequence length="701" mass="78108">MRYESPQPPKQSPPVTSPHVHPPEQLSLQDHPAYRQDPAQPSEGALAGVSHGSTRTVAPTGVEDTQSANAHLASMVSAMSEGAVILTDETFDSFVQSEPFALVLFYAPWCHWSRAALPEFDAVARFMAKVASRPIVLGKVDCADNPLTQKKEHIIEYPIIKLYIDGKPKQYVGGRRRTQIFAWLNHNLQRDERLDTLPHFEEFMRNGADGHQLVVAVTTSSNTGGNGSGDSSLFDHETFRHVARTFSDDVLFGEIHEPVIFQYFLHQYILPKSKTSAEMWQPPFVVTAPLDPSDPPFVKYLGQGDDRKALEGFVHKYRFPQVLAFEPDTIEDIFEDGRSICILLLDGDRAARSLTREGLVDPVVAAFHQVAGEFRQNLIFTISGRLTVVGEVLETLDNPSLAELRSSNTSNKEAHERRIFSLLGVDDTITSPEFRIATFNPSGNGKYYPAEKYKPSTPLNSRSQSTNISVEKDNSSSTTDKANRPAYSFRNTSPTHSLIVNALSTSAKARNSLRSSKKSGEGPPETPHGLRHETVFDAQQRQDQGAAEEYIRNFVWAFIEGDLEPYTNSEPIPPVSQNSGPVKTFVGLNFQKEVLDSPHDVFVSFGAPWCGHCRKLEPAFKRVAKIVRYPTLLLFRAGSKNQPLMYEGDRSESDMLFWLGRNAQHSKLDGRQLQEDLGLLLTEESGTQSARRANTSVLEEL</sequence>
<reference evidence="4 5" key="1">
    <citation type="journal article" date="2016" name="BMC Genomics">
        <title>Comparative genomics reveals Cyclospora cayetanensis possesses coccidia-like metabolism and invasion components but unique surface antigens.</title>
        <authorList>
            <person name="Liu S."/>
            <person name="Wang L."/>
            <person name="Zheng H."/>
            <person name="Xu Z."/>
            <person name="Roellig D.M."/>
            <person name="Li N."/>
            <person name="Frace M.A."/>
            <person name="Tang K."/>
            <person name="Arrowood M.J."/>
            <person name="Moss D.M."/>
            <person name="Zhang L."/>
            <person name="Feng Y."/>
            <person name="Xiao L."/>
        </authorList>
    </citation>
    <scope>NUCLEOTIDE SEQUENCE [LARGE SCALE GENOMIC DNA]</scope>
    <source>
        <strain evidence="4 5">CHN_HEN01</strain>
    </source>
</reference>
<evidence type="ECO:0000313" key="4">
    <source>
        <dbReference type="EMBL" id="OEH79218.1"/>
    </source>
</evidence>
<dbReference type="GO" id="GO:0003756">
    <property type="term" value="F:protein disulfide isomerase activity"/>
    <property type="evidence" value="ECO:0007669"/>
    <property type="project" value="TreeGrafter"/>
</dbReference>
<dbReference type="GO" id="GO:0005783">
    <property type="term" value="C:endoplasmic reticulum"/>
    <property type="evidence" value="ECO:0007669"/>
    <property type="project" value="TreeGrafter"/>
</dbReference>
<dbReference type="Gene3D" id="3.40.30.10">
    <property type="entry name" value="Glutaredoxin"/>
    <property type="match status" value="3"/>
</dbReference>
<name>A0A1D3D6Z5_9EIME</name>
<dbReference type="EMBL" id="JROU02000464">
    <property type="protein sequence ID" value="OEH79218.1"/>
    <property type="molecule type" value="Genomic_DNA"/>
</dbReference>
<evidence type="ECO:0000313" key="5">
    <source>
        <dbReference type="Proteomes" id="UP000095192"/>
    </source>
</evidence>
<feature type="region of interest" description="Disordered" evidence="2">
    <location>
        <begin position="509"/>
        <end position="531"/>
    </location>
</feature>
<feature type="region of interest" description="Disordered" evidence="2">
    <location>
        <begin position="445"/>
        <end position="493"/>
    </location>
</feature>
<feature type="compositionally biased region" description="Pro residues" evidence="2">
    <location>
        <begin position="1"/>
        <end position="16"/>
    </location>
</feature>
<feature type="compositionally biased region" description="Polar residues" evidence="2">
    <location>
        <begin position="457"/>
        <end position="480"/>
    </location>
</feature>
<dbReference type="GO" id="GO:0034976">
    <property type="term" value="P:response to endoplasmic reticulum stress"/>
    <property type="evidence" value="ECO:0007669"/>
    <property type="project" value="TreeGrafter"/>
</dbReference>
<protein>
    <recommendedName>
        <fullName evidence="3">Thioredoxin domain-containing protein</fullName>
    </recommendedName>
</protein>
<proteinExistence type="inferred from homology"/>
<dbReference type="InParanoid" id="A0A1D3D6Z5"/>
<evidence type="ECO:0000256" key="1">
    <source>
        <dbReference type="ARBA" id="ARBA00006347"/>
    </source>
</evidence>
<dbReference type="InterPro" id="IPR013766">
    <property type="entry name" value="Thioredoxin_domain"/>
</dbReference>
<dbReference type="CDD" id="cd02961">
    <property type="entry name" value="PDI_a_family"/>
    <property type="match status" value="1"/>
</dbReference>
<gene>
    <name evidence="4" type="ORF">cyc_01531</name>
</gene>
<dbReference type="VEuPathDB" id="ToxoDB:cyc_01531"/>
<dbReference type="InterPro" id="IPR036249">
    <property type="entry name" value="Thioredoxin-like_sf"/>
</dbReference>
<dbReference type="Pfam" id="PF13848">
    <property type="entry name" value="Thioredoxin_6"/>
    <property type="match status" value="1"/>
</dbReference>
<evidence type="ECO:0000256" key="2">
    <source>
        <dbReference type="SAM" id="MobiDB-lite"/>
    </source>
</evidence>
<dbReference type="Pfam" id="PF00085">
    <property type="entry name" value="Thioredoxin"/>
    <property type="match status" value="2"/>
</dbReference>
<feature type="region of interest" description="Disordered" evidence="2">
    <location>
        <begin position="1"/>
        <end position="59"/>
    </location>
</feature>
<dbReference type="AlphaFoldDB" id="A0A1D3D6Z5"/>
<feature type="domain" description="Thioredoxin" evidence="3">
    <location>
        <begin position="64"/>
        <end position="189"/>
    </location>
</feature>
<keyword evidence="5" id="KW-1185">Reference proteome</keyword>
<dbReference type="PANTHER" id="PTHR18929">
    <property type="entry name" value="PROTEIN DISULFIDE ISOMERASE"/>
    <property type="match status" value="1"/>
</dbReference>
<dbReference type="VEuPathDB" id="ToxoDB:LOC34618526"/>
<comment type="caution">
    <text evidence="4">The sequence shown here is derived from an EMBL/GenBank/DDBJ whole genome shotgun (WGS) entry which is preliminary data.</text>
</comment>